<evidence type="ECO:0000256" key="1">
    <source>
        <dbReference type="ARBA" id="ARBA00023125"/>
    </source>
</evidence>
<gene>
    <name evidence="5" type="primary">ssb_1</name>
    <name evidence="5" type="ORF">DAETH_02730</name>
</gene>
<dbReference type="PANTHER" id="PTHR10302">
    <property type="entry name" value="SINGLE-STRANDED DNA-BINDING PROTEIN"/>
    <property type="match status" value="1"/>
</dbReference>
<comment type="caution">
    <text evidence="2">Lacks conserved residue(s) required for the propagation of feature annotation.</text>
</comment>
<dbReference type="CDD" id="cd04496">
    <property type="entry name" value="SSB_OBF"/>
    <property type="match status" value="2"/>
</dbReference>
<keyword evidence="1 2" id="KW-0238">DNA-binding</keyword>
<keyword evidence="2" id="KW-0227">DNA damage</keyword>
<feature type="region of interest" description="Disordered" evidence="4">
    <location>
        <begin position="212"/>
        <end position="301"/>
    </location>
</feature>
<evidence type="ECO:0000313" key="5">
    <source>
        <dbReference type="EMBL" id="BDP40304.1"/>
    </source>
</evidence>
<dbReference type="Gene3D" id="2.40.50.140">
    <property type="entry name" value="Nucleic acid-binding proteins"/>
    <property type="match status" value="2"/>
</dbReference>
<dbReference type="NCBIfam" id="TIGR00621">
    <property type="entry name" value="ssb"/>
    <property type="match status" value="2"/>
</dbReference>
<organism evidence="5 6">
    <name type="scientific">Deinococcus aetherius</name>
    <dbReference type="NCBI Taxonomy" id="200252"/>
    <lineage>
        <taxon>Bacteria</taxon>
        <taxon>Thermotogati</taxon>
        <taxon>Deinococcota</taxon>
        <taxon>Deinococci</taxon>
        <taxon>Deinococcales</taxon>
        <taxon>Deinococcaceae</taxon>
        <taxon>Deinococcus</taxon>
    </lineage>
</organism>
<sequence>MARGMNHVYLIGALARDPELRYTPSGVAVFEATVAGEDHVIGSDGRERKLPWYHRVSILGKPAEWQAEKGLKGGDALMVEGSLDYSSWDAPEGGKRSAVKVKALRIEQLGYAPELVQDAGGGVRMASGMNEVIVIGNVTRDPELRYTPAGDAVLGLGLAVNETWNDRQGQKQEKTHWVDVTLWRDLAESMKDLKKGDPVLVQGRLVNEAWTDRDGNKRNSTKVEATRVEALSRGAGTGSPAATPAAPRTQTASSSARPQPAAATSSRAQPSRAANTGTRSGGLDIDQGLDDFPPEEEDLPF</sequence>
<keyword evidence="2" id="KW-0235">DNA replication</keyword>
<feature type="compositionally biased region" description="Low complexity" evidence="4">
    <location>
        <begin position="232"/>
        <end position="274"/>
    </location>
</feature>
<accession>A0ABN6REJ7</accession>
<keyword evidence="2" id="KW-0234">DNA repair</keyword>
<evidence type="ECO:0000256" key="3">
    <source>
        <dbReference type="RuleBase" id="RU000524"/>
    </source>
</evidence>
<protein>
    <recommendedName>
        <fullName evidence="2 3">Single-stranded DNA-binding protein</fullName>
        <shortName evidence="2">SSB</shortName>
    </recommendedName>
</protein>
<dbReference type="HAMAP" id="MF_00984">
    <property type="entry name" value="SSB"/>
    <property type="match status" value="1"/>
</dbReference>
<dbReference type="EMBL" id="AP026560">
    <property type="protein sequence ID" value="BDP40304.1"/>
    <property type="molecule type" value="Genomic_DNA"/>
</dbReference>
<dbReference type="Proteomes" id="UP001064971">
    <property type="component" value="Chromosome"/>
</dbReference>
<name>A0ABN6REJ7_9DEIO</name>
<dbReference type="InterPro" id="IPR000424">
    <property type="entry name" value="Primosome_PriB/ssb"/>
</dbReference>
<dbReference type="PROSITE" id="PS50935">
    <property type="entry name" value="SSB"/>
    <property type="match status" value="2"/>
</dbReference>
<dbReference type="RefSeq" id="WP_264776174.1">
    <property type="nucleotide sequence ID" value="NZ_AP026560.1"/>
</dbReference>
<dbReference type="PANTHER" id="PTHR10302:SF27">
    <property type="entry name" value="SINGLE-STRANDED DNA-BINDING PROTEIN"/>
    <property type="match status" value="1"/>
</dbReference>
<comment type="function">
    <text evidence="2">Plays an important role in DNA replication, recombination and repair. Binds to ssDNA and to an array of partner proteins to recruit them to their sites of action during DNA metabolism.</text>
</comment>
<keyword evidence="2" id="KW-0233">DNA recombination</keyword>
<proteinExistence type="inferred from homology"/>
<dbReference type="GO" id="GO:0003677">
    <property type="term" value="F:DNA binding"/>
    <property type="evidence" value="ECO:0007669"/>
    <property type="project" value="UniProtKB-KW"/>
</dbReference>
<evidence type="ECO:0000256" key="2">
    <source>
        <dbReference type="HAMAP-Rule" id="MF_00984"/>
    </source>
</evidence>
<evidence type="ECO:0000256" key="4">
    <source>
        <dbReference type="SAM" id="MobiDB-lite"/>
    </source>
</evidence>
<dbReference type="Pfam" id="PF00436">
    <property type="entry name" value="SSB"/>
    <property type="match status" value="2"/>
</dbReference>
<dbReference type="SUPFAM" id="SSF50249">
    <property type="entry name" value="Nucleic acid-binding proteins"/>
    <property type="match status" value="2"/>
</dbReference>
<dbReference type="InterPro" id="IPR011344">
    <property type="entry name" value="ssDNA-bd"/>
</dbReference>
<feature type="compositionally biased region" description="Acidic residues" evidence="4">
    <location>
        <begin position="287"/>
        <end position="301"/>
    </location>
</feature>
<keyword evidence="6" id="KW-1185">Reference proteome</keyword>
<reference evidence="5" key="1">
    <citation type="submission" date="2022-07" db="EMBL/GenBank/DDBJ databases">
        <title>Complete Genome Sequence of the Radioresistant Bacterium Deinococcus aetherius ST0316, Isolated from the Air Dust collected in Lower Stratosphere above Japan.</title>
        <authorList>
            <person name="Satoh K."/>
            <person name="Hagiwara K."/>
            <person name="Katsumata K."/>
            <person name="Kubo A."/>
            <person name="Yokobori S."/>
            <person name="Yamagishi A."/>
            <person name="Oono Y."/>
            <person name="Narumi I."/>
        </authorList>
    </citation>
    <scope>NUCLEOTIDE SEQUENCE</scope>
    <source>
        <strain evidence="5">ST0316</strain>
    </source>
</reference>
<dbReference type="InterPro" id="IPR012340">
    <property type="entry name" value="NA-bd_OB-fold"/>
</dbReference>
<evidence type="ECO:0000313" key="6">
    <source>
        <dbReference type="Proteomes" id="UP001064971"/>
    </source>
</evidence>
<feature type="short sequence motif" description="Important for interaction with partner proteins" evidence="2">
    <location>
        <begin position="296"/>
        <end position="301"/>
    </location>
</feature>